<protein>
    <submittedName>
        <fullName evidence="4">Unannotated protein</fullName>
    </submittedName>
</protein>
<sequence>MRKVSFFTLVVAFTSLLFMPQTMAASPKTGNACSQAGMTEVANSKTFTCLKSGKKLIWSQGREISPKSIPPIAKNKVSLAELVKQAKGALANSDNQIPTLDTSGAVKIKKVERNILANFVAANTDKKFTFLGPTPLVETDSGRAGALSLVTKDQRAVYGSRSALPPWAVGFKLATTDSRGRFNLVSSGTGEPGQAYAWRLAYREGSGIWKYQSISGVSHPSSNQKYFDEVSLGAPGNYSIRLEFEAQTTFYGLGLADGAASVSPLLNSSAVRVLVLGDSWVWPAFEESGPIHVWDGYPGALSWLSGWNVISAGVRGQGYLSSAAGETYKDRIVRDVIPQNPAVVIFTGSSNDHLFSDQQIAGEMGRDIQILQKANPDVLIIVCSPYENGGDQKAPGQTMAMKAEAMRIGVPYIDFINLPLFDQSNNGQQQLSKGHPTRLGSSYIAGVLLKEIAAIK</sequence>
<dbReference type="SUPFAM" id="SSF52266">
    <property type="entry name" value="SGNH hydrolase"/>
    <property type="match status" value="1"/>
</dbReference>
<dbReference type="AlphaFoldDB" id="A0A6J7FYT3"/>
<evidence type="ECO:0000313" key="5">
    <source>
        <dbReference type="EMBL" id="CAB5008883.1"/>
    </source>
</evidence>
<dbReference type="EMBL" id="CAFBPG010000033">
    <property type="protein sequence ID" value="CAB5008883.1"/>
    <property type="molecule type" value="Genomic_DNA"/>
</dbReference>
<dbReference type="EMBL" id="CAFBJH010000039">
    <property type="protein sequence ID" value="CAB4850204.1"/>
    <property type="molecule type" value="Genomic_DNA"/>
</dbReference>
<evidence type="ECO:0000313" key="4">
    <source>
        <dbReference type="EMBL" id="CAB4897770.1"/>
    </source>
</evidence>
<feature type="domain" description="SGNH hydrolase-type esterase" evidence="1">
    <location>
        <begin position="275"/>
        <end position="440"/>
    </location>
</feature>
<dbReference type="Pfam" id="PF13472">
    <property type="entry name" value="Lipase_GDSL_2"/>
    <property type="match status" value="1"/>
</dbReference>
<dbReference type="CDD" id="cd00229">
    <property type="entry name" value="SGNH_hydrolase"/>
    <property type="match status" value="1"/>
</dbReference>
<evidence type="ECO:0000313" key="3">
    <source>
        <dbReference type="EMBL" id="CAB4850204.1"/>
    </source>
</evidence>
<dbReference type="InterPro" id="IPR013830">
    <property type="entry name" value="SGNH_hydro"/>
</dbReference>
<reference evidence="4" key="1">
    <citation type="submission" date="2020-05" db="EMBL/GenBank/DDBJ databases">
        <authorList>
            <person name="Chiriac C."/>
            <person name="Salcher M."/>
            <person name="Ghai R."/>
            <person name="Kavagutti S V."/>
        </authorList>
    </citation>
    <scope>NUCLEOTIDE SEQUENCE</scope>
</reference>
<evidence type="ECO:0000313" key="6">
    <source>
        <dbReference type="EMBL" id="CAB5072142.1"/>
    </source>
</evidence>
<dbReference type="EMBL" id="CAEZUA010000091">
    <property type="protein sequence ID" value="CAB4595945.1"/>
    <property type="molecule type" value="Genomic_DNA"/>
</dbReference>
<dbReference type="InterPro" id="IPR036514">
    <property type="entry name" value="SGNH_hydro_sf"/>
</dbReference>
<evidence type="ECO:0000313" key="2">
    <source>
        <dbReference type="EMBL" id="CAB4595945.1"/>
    </source>
</evidence>
<proteinExistence type="predicted"/>
<organism evidence="4">
    <name type="scientific">freshwater metagenome</name>
    <dbReference type="NCBI Taxonomy" id="449393"/>
    <lineage>
        <taxon>unclassified sequences</taxon>
        <taxon>metagenomes</taxon>
        <taxon>ecological metagenomes</taxon>
    </lineage>
</organism>
<dbReference type="EMBL" id="CAFBQZ010000031">
    <property type="protein sequence ID" value="CAB5072142.1"/>
    <property type="molecule type" value="Genomic_DNA"/>
</dbReference>
<name>A0A6J7FYT3_9ZZZZ</name>
<gene>
    <name evidence="2" type="ORF">UFOPK1773_01096</name>
    <name evidence="3" type="ORF">UFOPK3287_00725</name>
    <name evidence="4" type="ORF">UFOPK3558_00514</name>
    <name evidence="5" type="ORF">UFOPK4074_00532</name>
    <name evidence="6" type="ORF">UFOPK4372_00558</name>
</gene>
<dbReference type="EMBL" id="CAFBMI010000030">
    <property type="protein sequence ID" value="CAB4897770.1"/>
    <property type="molecule type" value="Genomic_DNA"/>
</dbReference>
<dbReference type="Gene3D" id="3.40.50.1110">
    <property type="entry name" value="SGNH hydrolase"/>
    <property type="match status" value="1"/>
</dbReference>
<evidence type="ECO:0000259" key="1">
    <source>
        <dbReference type="Pfam" id="PF13472"/>
    </source>
</evidence>
<accession>A0A6J7FYT3</accession>